<keyword evidence="1" id="KW-0812">Transmembrane</keyword>
<protein>
    <submittedName>
        <fullName evidence="2">Uncharacterized protein</fullName>
    </submittedName>
</protein>
<feature type="transmembrane region" description="Helical" evidence="1">
    <location>
        <begin position="45"/>
        <end position="62"/>
    </location>
</feature>
<evidence type="ECO:0000256" key="1">
    <source>
        <dbReference type="SAM" id="Phobius"/>
    </source>
</evidence>
<comment type="caution">
    <text evidence="2">The sequence shown here is derived from an EMBL/GenBank/DDBJ whole genome shotgun (WGS) entry which is preliminary data.</text>
</comment>
<sequence length="158" mass="17691">MDNPFEGCHDMQQLLTWAKDYWVLIAVAFLAVIIARFLIRSLMKLVMFAVLIGVILVLVFHASPAKVVDMGKDIAGTAGDTFAKTVQPVLEEEIKHAQFVPHDDGTYEIKTEHLRITGKKGDPKATVSYGDHTFQVNIQDLSERVQQQILQAENGQKQ</sequence>
<accession>A0AAV4LC59</accession>
<organism evidence="2 3">
    <name type="scientific">Collibacillus ludicampi</name>
    <dbReference type="NCBI Taxonomy" id="2771369"/>
    <lineage>
        <taxon>Bacteria</taxon>
        <taxon>Bacillati</taxon>
        <taxon>Bacillota</taxon>
        <taxon>Bacilli</taxon>
        <taxon>Bacillales</taxon>
        <taxon>Alicyclobacillaceae</taxon>
        <taxon>Collibacillus</taxon>
    </lineage>
</organism>
<evidence type="ECO:0000313" key="3">
    <source>
        <dbReference type="Proteomes" id="UP001057291"/>
    </source>
</evidence>
<dbReference type="AlphaFoldDB" id="A0AAV4LC59"/>
<evidence type="ECO:0000313" key="2">
    <source>
        <dbReference type="EMBL" id="GIM45279.1"/>
    </source>
</evidence>
<reference evidence="2" key="1">
    <citation type="journal article" date="2023" name="Int. J. Syst. Evol. Microbiol.">
        <title>Collibacillus ludicampi gen. nov., sp. nov., a new soil bacterium of the family Alicyclobacillaceae.</title>
        <authorList>
            <person name="Jojima T."/>
            <person name="Ioku Y."/>
            <person name="Fukuta Y."/>
            <person name="Shirasaka N."/>
            <person name="Matsumura Y."/>
            <person name="Mori M."/>
        </authorList>
    </citation>
    <scope>NUCLEOTIDE SEQUENCE</scope>
    <source>
        <strain evidence="2">TP075</strain>
    </source>
</reference>
<proteinExistence type="predicted"/>
<keyword evidence="3" id="KW-1185">Reference proteome</keyword>
<feature type="transmembrane region" description="Helical" evidence="1">
    <location>
        <begin position="21"/>
        <end position="39"/>
    </location>
</feature>
<keyword evidence="1" id="KW-1133">Transmembrane helix</keyword>
<name>A0AAV4LC59_9BACL</name>
<gene>
    <name evidence="2" type="ORF">DNHGIG_08280</name>
</gene>
<keyword evidence="1" id="KW-0472">Membrane</keyword>
<dbReference type="EMBL" id="BOQE01000001">
    <property type="protein sequence ID" value="GIM45279.1"/>
    <property type="molecule type" value="Genomic_DNA"/>
</dbReference>
<dbReference type="Proteomes" id="UP001057291">
    <property type="component" value="Unassembled WGS sequence"/>
</dbReference>